<dbReference type="EMBL" id="JAAAPU010000137">
    <property type="protein sequence ID" value="KAF4201529.1"/>
    <property type="molecule type" value="Genomic_DNA"/>
</dbReference>
<organism evidence="2 3">
    <name type="scientific">Aspergillus lentulus</name>
    <dbReference type="NCBI Taxonomy" id="293939"/>
    <lineage>
        <taxon>Eukaryota</taxon>
        <taxon>Fungi</taxon>
        <taxon>Dikarya</taxon>
        <taxon>Ascomycota</taxon>
        <taxon>Pezizomycotina</taxon>
        <taxon>Eurotiomycetes</taxon>
        <taxon>Eurotiomycetidae</taxon>
        <taxon>Eurotiales</taxon>
        <taxon>Aspergillaceae</taxon>
        <taxon>Aspergillus</taxon>
        <taxon>Aspergillus subgen. Fumigati</taxon>
    </lineage>
</organism>
<reference evidence="2" key="2">
    <citation type="submission" date="2020-04" db="EMBL/GenBank/DDBJ databases">
        <authorList>
            <person name="Santos R.A.C."/>
            <person name="Steenwyk J.L."/>
            <person name="Rivero-Menendez O."/>
            <person name="Mead M.E."/>
            <person name="Silva L.P."/>
            <person name="Bastos R.W."/>
            <person name="Alastruey-Izquierdo A."/>
            <person name="Goldman G.H."/>
            <person name="Rokas A."/>
        </authorList>
    </citation>
    <scope>NUCLEOTIDE SEQUENCE</scope>
    <source>
        <strain evidence="2">CNM-CM8927</strain>
    </source>
</reference>
<comment type="caution">
    <text evidence="2">The sequence shown here is derived from an EMBL/GenBank/DDBJ whole genome shotgun (WGS) entry which is preliminary data.</text>
</comment>
<evidence type="ECO:0000313" key="3">
    <source>
        <dbReference type="Proteomes" id="UP000649114"/>
    </source>
</evidence>
<evidence type="ECO:0000259" key="1">
    <source>
        <dbReference type="PROSITE" id="PS50181"/>
    </source>
</evidence>
<dbReference type="Proteomes" id="UP000649114">
    <property type="component" value="Unassembled WGS sequence"/>
</dbReference>
<dbReference type="PROSITE" id="PS50181">
    <property type="entry name" value="FBOX"/>
    <property type="match status" value="1"/>
</dbReference>
<gene>
    <name evidence="2" type="ORF">CNMCM8927_001424</name>
</gene>
<dbReference type="Pfam" id="PF12937">
    <property type="entry name" value="F-box-like"/>
    <property type="match status" value="1"/>
</dbReference>
<reference evidence="2" key="1">
    <citation type="journal article" date="2020" name="bioRxiv">
        <title>Genomic and phenotypic heterogeneity of clinical isolates of the human pathogens Aspergillus fumigatus, Aspergillus lentulus and Aspergillus fumigatiaffinis.</title>
        <authorList>
            <person name="dos Santos R.A.C."/>
            <person name="Steenwyk J.L."/>
            <person name="Rivero-Menendez O."/>
            <person name="Mead M.E."/>
            <person name="Silva L.P."/>
            <person name="Bastos R.W."/>
            <person name="Alastruey-Izquierdo A."/>
            <person name="Goldman G.H."/>
            <person name="Rokas A."/>
        </authorList>
    </citation>
    <scope>NUCLEOTIDE SEQUENCE</scope>
    <source>
        <strain evidence="2">CNM-CM8927</strain>
    </source>
</reference>
<dbReference type="AlphaFoldDB" id="A0AAN5YHK0"/>
<dbReference type="InterPro" id="IPR001810">
    <property type="entry name" value="F-box_dom"/>
</dbReference>
<dbReference type="CDD" id="cd09917">
    <property type="entry name" value="F-box_SF"/>
    <property type="match status" value="1"/>
</dbReference>
<sequence length="436" mass="50428">MEHLPSEILLSIGKHSPQQTLQALALCCRRFRDVFQPLIYSHISFASFSISSVRFIIWLWKHPKLASQVRRLDLCWTDCNQEPFDGFGEGDEAVGFIEDALSEIFSPEEGQTKDLWEEHLNGDSLCAEAWLGLLLVRMTRVEILEFGHENSHLMLDILRKAAKRDQPFNQEPPFACLQEVRGCVQWGASWISSDFLLPFFYFPAVRKIYGSAISELRDEDSRPLDISQSSCPVQEIVIDEGYWCRGMLDWLAVCTKLEHISIRVEIQADEYELSPKWMFDASQFRRAILPHSTTLKTLCIRYGEFYRDYLNEKDADDDAFGSFSEFTALQHLTVRHAHLTGMPFHHSSMCWGWERRPLVEILPYSLKVLEITDVMGGDHKFLSEVSKLPEYRHIFKHLERLVVHLQEEDDKTLGNAFNTLKLGCEAAGIFFQIEIQ</sequence>
<protein>
    <recommendedName>
        <fullName evidence="1">F-box domain-containing protein</fullName>
    </recommendedName>
</protein>
<name>A0AAN5YHK0_ASPLE</name>
<dbReference type="Pfam" id="PF24969">
    <property type="entry name" value="LRR_15"/>
    <property type="match status" value="1"/>
</dbReference>
<feature type="domain" description="F-box" evidence="1">
    <location>
        <begin position="1"/>
        <end position="43"/>
    </location>
</feature>
<proteinExistence type="predicted"/>
<accession>A0AAN5YHK0</accession>
<evidence type="ECO:0000313" key="2">
    <source>
        <dbReference type="EMBL" id="KAF4201529.1"/>
    </source>
</evidence>
<dbReference type="InterPro" id="IPR056867">
    <property type="entry name" value="LRR_15"/>
</dbReference>